<feature type="signal peptide" evidence="2">
    <location>
        <begin position="1"/>
        <end position="19"/>
    </location>
</feature>
<evidence type="ECO:0000313" key="3">
    <source>
        <dbReference type="EMBL" id="OQS54189.1"/>
    </source>
</evidence>
<protein>
    <submittedName>
        <fullName evidence="3">Uncharacterized protein</fullName>
    </submittedName>
</protein>
<sequence length="122" mass="13230">MFIQYIISLGLALASKAETKDVDKNAVESEESDITEGEKPQTKPTEKPEDNETEKKPETKPSLDGKFICVNCDPNNESSETTDCSKCCCCDNTDPCGGGKPDPNVPCACLDENGNIDTSKKY</sequence>
<dbReference type="EMBL" id="MNPJ01000021">
    <property type="protein sequence ID" value="OQS54189.1"/>
    <property type="molecule type" value="Genomic_DNA"/>
</dbReference>
<feature type="compositionally biased region" description="Basic and acidic residues" evidence="1">
    <location>
        <begin position="36"/>
        <end position="63"/>
    </location>
</feature>
<evidence type="ECO:0000256" key="2">
    <source>
        <dbReference type="SAM" id="SignalP"/>
    </source>
</evidence>
<feature type="region of interest" description="Disordered" evidence="1">
    <location>
        <begin position="18"/>
        <end position="63"/>
    </location>
</feature>
<dbReference type="AlphaFoldDB" id="A0A1W0E4R2"/>
<gene>
    <name evidence="3" type="ORF">EHP00_832</name>
</gene>
<dbReference type="OrthoDB" id="2200451at2759"/>
<evidence type="ECO:0000256" key="1">
    <source>
        <dbReference type="SAM" id="MobiDB-lite"/>
    </source>
</evidence>
<keyword evidence="2" id="KW-0732">Signal</keyword>
<name>A0A1W0E4R2_9MICR</name>
<evidence type="ECO:0000313" key="4">
    <source>
        <dbReference type="Proteomes" id="UP000192758"/>
    </source>
</evidence>
<reference evidence="3 4" key="1">
    <citation type="journal article" date="2017" name="Environ. Microbiol.">
        <title>Decay of the glycolytic pathway and adaptation to intranuclear parasitism within Enterocytozoonidae microsporidia.</title>
        <authorList>
            <person name="Wiredu Boakye D."/>
            <person name="Jaroenlak P."/>
            <person name="Prachumwat A."/>
            <person name="Williams T.A."/>
            <person name="Bateman K.S."/>
            <person name="Itsathitphaisarn O."/>
            <person name="Sritunyalucksana K."/>
            <person name="Paszkiewicz K.H."/>
            <person name="Moore K.A."/>
            <person name="Stentiford G.D."/>
            <person name="Williams B.A."/>
        </authorList>
    </citation>
    <scope>NUCLEOTIDE SEQUENCE [LARGE SCALE GENOMIC DNA]</scope>
    <source>
        <strain evidence="3 4">TH1</strain>
    </source>
</reference>
<comment type="caution">
    <text evidence="3">The sequence shown here is derived from an EMBL/GenBank/DDBJ whole genome shotgun (WGS) entry which is preliminary data.</text>
</comment>
<proteinExistence type="predicted"/>
<keyword evidence="4" id="KW-1185">Reference proteome</keyword>
<feature type="compositionally biased region" description="Basic and acidic residues" evidence="1">
    <location>
        <begin position="18"/>
        <end position="27"/>
    </location>
</feature>
<organism evidence="3 4">
    <name type="scientific">Ecytonucleospora hepatopenaei</name>
    <dbReference type="NCBI Taxonomy" id="646526"/>
    <lineage>
        <taxon>Eukaryota</taxon>
        <taxon>Fungi</taxon>
        <taxon>Fungi incertae sedis</taxon>
        <taxon>Microsporidia</taxon>
        <taxon>Enterocytozoonidae</taxon>
        <taxon>Ecytonucleospora</taxon>
    </lineage>
</organism>
<feature type="chain" id="PRO_5010710596" evidence="2">
    <location>
        <begin position="20"/>
        <end position="122"/>
    </location>
</feature>
<dbReference type="Proteomes" id="UP000192758">
    <property type="component" value="Unassembled WGS sequence"/>
</dbReference>
<dbReference type="VEuPathDB" id="MicrosporidiaDB:EHP00_832"/>
<accession>A0A1W0E4R2</accession>